<dbReference type="PANTHER" id="PTHR12436:SF4">
    <property type="entry name" value="LEUKOCYTE RECEPTOR CLUSTER MEMBER 8"/>
    <property type="match status" value="1"/>
</dbReference>
<feature type="compositionally biased region" description="Basic and acidic residues" evidence="1">
    <location>
        <begin position="266"/>
        <end position="275"/>
    </location>
</feature>
<feature type="region of interest" description="Disordered" evidence="1">
    <location>
        <begin position="1"/>
        <end position="47"/>
    </location>
</feature>
<feature type="domain" description="SAC3/GANP/THP3 conserved" evidence="2">
    <location>
        <begin position="485"/>
        <end position="660"/>
    </location>
</feature>
<reference evidence="3" key="1">
    <citation type="submission" date="2021-01" db="UniProtKB">
        <authorList>
            <consortium name="EnsemblMetazoa"/>
        </authorList>
    </citation>
    <scope>IDENTIFICATION</scope>
</reference>
<dbReference type="RefSeq" id="XP_066917339.1">
    <property type="nucleotide sequence ID" value="XM_067061238.1"/>
</dbReference>
<feature type="compositionally biased region" description="Low complexity" evidence="1">
    <location>
        <begin position="337"/>
        <end position="346"/>
    </location>
</feature>
<dbReference type="OrthoDB" id="199574at2759"/>
<accession>A0A7M5V1R3</accession>
<keyword evidence="4" id="KW-1185">Reference proteome</keyword>
<protein>
    <recommendedName>
        <fullName evidence="2">SAC3/GANP/THP3 conserved domain-containing protein</fullName>
    </recommendedName>
</protein>
<name>A0A7M5V1R3_9CNID</name>
<dbReference type="Proteomes" id="UP000594262">
    <property type="component" value="Unplaced"/>
</dbReference>
<dbReference type="Gene3D" id="1.25.40.990">
    <property type="match status" value="1"/>
</dbReference>
<dbReference type="InterPro" id="IPR045107">
    <property type="entry name" value="SAC3/GANP/THP3"/>
</dbReference>
<feature type="region of interest" description="Disordered" evidence="1">
    <location>
        <begin position="328"/>
        <end position="383"/>
    </location>
</feature>
<proteinExistence type="predicted"/>
<dbReference type="Pfam" id="PF03399">
    <property type="entry name" value="SAC3_GANP"/>
    <property type="match status" value="1"/>
</dbReference>
<evidence type="ECO:0000313" key="3">
    <source>
        <dbReference type="EnsemblMetazoa" id="CLYHEMP007994.2"/>
    </source>
</evidence>
<feature type="region of interest" description="Disordered" evidence="1">
    <location>
        <begin position="198"/>
        <end position="275"/>
    </location>
</feature>
<evidence type="ECO:0000259" key="2">
    <source>
        <dbReference type="Pfam" id="PF03399"/>
    </source>
</evidence>
<evidence type="ECO:0000256" key="1">
    <source>
        <dbReference type="SAM" id="MobiDB-lite"/>
    </source>
</evidence>
<dbReference type="AlphaFoldDB" id="A0A7M5V1R3"/>
<dbReference type="GO" id="GO:0005634">
    <property type="term" value="C:nucleus"/>
    <property type="evidence" value="ECO:0007669"/>
    <property type="project" value="TreeGrafter"/>
</dbReference>
<dbReference type="GeneID" id="136804635"/>
<sequence>MKEMENNNETQIEEKSADNNAWDKAQNALKDLQANKNKPKHNGMNGGYANPYSNGMIGNGYPPYNNFNPHFNGPPPGSYYNQPPPGPYQRMPYNPSYQGYQNNYMPQYGNHGPYNGRPRFNGPPPANYINNNIQGGYYGAPINQQNGGPPLKNIQNQNNMKDKSKQEEFKEKVIEKPKSFADALKHNKMWKQKSTMNFKQSNDMNPQNKGWASGGFLKVGEKPNDGEPDANTNVEKREREDLKNGDQNTDEPKAKHTKPTTPLKSENNKKKEWPEAMKTWVRESFEQCGSERIKDKMEEKLKTFVNQVISDGSAWTINWQLKALFKTPPKGYERSSRSSYRNTGSRSRSRSRSRSNTPTRRPSHRRSSSSGGSSNDSLENVRPAFSKKMKNRLGKKMIKNSNNNIMAKSKSTPNMKQFKIENDTEVTQKKQDRAARFQKDFKKSSSFNSSNLIPKGESPMDEDVDMNFHINGYCQDLTKPYLRLTSAPDPSTVRPVNILKKSLEHVETQWKKKNDYHFACEQMKSIRQDLTVQGIENEFTVTVYETHARIALEKGDREEFNQCQTCLRRLYSKGINGQVAEFTAYSILYYIYTKSTLDLNSCLASLTKDLKKDALVQHALSVRSALALDNYRSFFKFYLQAPKMGGSLIDLFIARERKEAQTASEGVSTKFKCRTYNNPISLQI</sequence>
<feature type="region of interest" description="Disordered" evidence="1">
    <location>
        <begin position="441"/>
        <end position="460"/>
    </location>
</feature>
<dbReference type="EnsemblMetazoa" id="CLYHEMT007994.2">
    <property type="protein sequence ID" value="CLYHEMP007994.2"/>
    <property type="gene ID" value="CLYHEMG007994"/>
</dbReference>
<feature type="compositionally biased region" description="Basic and acidic residues" evidence="1">
    <location>
        <begin position="234"/>
        <end position="254"/>
    </location>
</feature>
<organism evidence="3 4">
    <name type="scientific">Clytia hemisphaerica</name>
    <dbReference type="NCBI Taxonomy" id="252671"/>
    <lineage>
        <taxon>Eukaryota</taxon>
        <taxon>Metazoa</taxon>
        <taxon>Cnidaria</taxon>
        <taxon>Hydrozoa</taxon>
        <taxon>Hydroidolina</taxon>
        <taxon>Leptothecata</taxon>
        <taxon>Obeliida</taxon>
        <taxon>Clytiidae</taxon>
        <taxon>Clytia</taxon>
    </lineage>
</organism>
<evidence type="ECO:0000313" key="4">
    <source>
        <dbReference type="Proteomes" id="UP000594262"/>
    </source>
</evidence>
<dbReference type="PANTHER" id="PTHR12436">
    <property type="entry name" value="80 KDA MCM3-ASSOCIATED PROTEIN"/>
    <property type="match status" value="1"/>
</dbReference>
<feature type="compositionally biased region" description="Polar residues" evidence="1">
    <location>
        <begin position="198"/>
        <end position="210"/>
    </location>
</feature>
<dbReference type="InterPro" id="IPR005062">
    <property type="entry name" value="SAC3/GANP/THP3_conserved"/>
</dbReference>